<dbReference type="PROSITE" id="PS51078">
    <property type="entry name" value="ICLR_ED"/>
    <property type="match status" value="1"/>
</dbReference>
<keyword evidence="2" id="KW-0238">DNA-binding</keyword>
<dbReference type="GO" id="GO:0045892">
    <property type="term" value="P:negative regulation of DNA-templated transcription"/>
    <property type="evidence" value="ECO:0007669"/>
    <property type="project" value="TreeGrafter"/>
</dbReference>
<keyword evidence="3" id="KW-0804">Transcription</keyword>
<dbReference type="PANTHER" id="PTHR30136">
    <property type="entry name" value="HELIX-TURN-HELIX TRANSCRIPTIONAL REGULATOR, ICLR FAMILY"/>
    <property type="match status" value="1"/>
</dbReference>
<keyword evidence="1" id="KW-0805">Transcription regulation</keyword>
<dbReference type="Pfam" id="PF01614">
    <property type="entry name" value="IclR_C"/>
    <property type="match status" value="1"/>
</dbReference>
<dbReference type="Gene3D" id="3.30.450.40">
    <property type="match status" value="2"/>
</dbReference>
<feature type="domain" description="IclR-ED" evidence="5">
    <location>
        <begin position="74"/>
        <end position="219"/>
    </location>
</feature>
<gene>
    <name evidence="6" type="ORF">MGWOODY_Smn1064</name>
</gene>
<dbReference type="PROSITE" id="PS51077">
    <property type="entry name" value="HTH_ICLR"/>
    <property type="match status" value="1"/>
</dbReference>
<dbReference type="InterPro" id="IPR036390">
    <property type="entry name" value="WH_DNA-bd_sf"/>
</dbReference>
<evidence type="ECO:0000256" key="2">
    <source>
        <dbReference type="ARBA" id="ARBA00023125"/>
    </source>
</evidence>
<name>A0A160TLQ8_9ZZZZ</name>
<reference evidence="6" key="1">
    <citation type="submission" date="2015-10" db="EMBL/GenBank/DDBJ databases">
        <authorList>
            <person name="Gilbert D.G."/>
        </authorList>
    </citation>
    <scope>NUCLEOTIDE SEQUENCE</scope>
</reference>
<dbReference type="GO" id="GO:0003700">
    <property type="term" value="F:DNA-binding transcription factor activity"/>
    <property type="evidence" value="ECO:0007669"/>
    <property type="project" value="TreeGrafter"/>
</dbReference>
<dbReference type="SMART" id="SM00346">
    <property type="entry name" value="HTH_ICLR"/>
    <property type="match status" value="1"/>
</dbReference>
<dbReference type="SUPFAM" id="SSF46785">
    <property type="entry name" value="Winged helix' DNA-binding domain"/>
    <property type="match status" value="1"/>
</dbReference>
<dbReference type="GO" id="GO:0003677">
    <property type="term" value="F:DNA binding"/>
    <property type="evidence" value="ECO:0007669"/>
    <property type="project" value="UniProtKB-KW"/>
</dbReference>
<dbReference type="PANTHER" id="PTHR30136:SF24">
    <property type="entry name" value="HTH-TYPE TRANSCRIPTIONAL REPRESSOR ALLR"/>
    <property type="match status" value="1"/>
</dbReference>
<dbReference type="InterPro" id="IPR036388">
    <property type="entry name" value="WH-like_DNA-bd_sf"/>
</dbReference>
<dbReference type="InterPro" id="IPR029016">
    <property type="entry name" value="GAF-like_dom_sf"/>
</dbReference>
<evidence type="ECO:0000256" key="3">
    <source>
        <dbReference type="ARBA" id="ARBA00023163"/>
    </source>
</evidence>
<evidence type="ECO:0000259" key="5">
    <source>
        <dbReference type="PROSITE" id="PS51078"/>
    </source>
</evidence>
<dbReference type="InterPro" id="IPR014757">
    <property type="entry name" value="Tscrpt_reg_IclR_C"/>
</dbReference>
<feature type="domain" description="HTH iclR-type" evidence="4">
    <location>
        <begin position="14"/>
        <end position="73"/>
    </location>
</feature>
<dbReference type="Pfam" id="PF09339">
    <property type="entry name" value="HTH_IclR"/>
    <property type="match status" value="1"/>
</dbReference>
<accession>A0A160TLQ8</accession>
<dbReference type="InterPro" id="IPR050707">
    <property type="entry name" value="HTH_MetabolicPath_Reg"/>
</dbReference>
<protein>
    <submittedName>
        <fullName evidence="6">Transcriptional regulator, IclR family</fullName>
    </submittedName>
</protein>
<dbReference type="SUPFAM" id="SSF55781">
    <property type="entry name" value="GAF domain-like"/>
    <property type="match status" value="1"/>
</dbReference>
<evidence type="ECO:0000259" key="4">
    <source>
        <dbReference type="PROSITE" id="PS51077"/>
    </source>
</evidence>
<evidence type="ECO:0000313" key="6">
    <source>
        <dbReference type="EMBL" id="CUS45418.1"/>
    </source>
</evidence>
<organism evidence="6">
    <name type="scientific">hydrothermal vent metagenome</name>
    <dbReference type="NCBI Taxonomy" id="652676"/>
    <lineage>
        <taxon>unclassified sequences</taxon>
        <taxon>metagenomes</taxon>
        <taxon>ecological metagenomes</taxon>
    </lineage>
</organism>
<dbReference type="InterPro" id="IPR005471">
    <property type="entry name" value="Tscrpt_reg_IclR_N"/>
</dbReference>
<dbReference type="Gene3D" id="1.10.10.10">
    <property type="entry name" value="Winged helix-like DNA-binding domain superfamily/Winged helix DNA-binding domain"/>
    <property type="match status" value="1"/>
</dbReference>
<sequence>MTVADDRADRMAASKTLQRGLDLIEAVARGEGHPVNLADATGLTYSTTHRIAGVLVERGYLVPIRRGGYRLGPTAAHIGFEAQRQLDLIQVARPHLEAVAAATRDTASLAVLREDGVLHLDVVLGTRPTIVARRLGERQPFDSAIGKVLRGAEFAAGEEEGGQIYCAAAPVRGFARSVVAALALSSPARDSDEARAEALARAVTGAAEALSHDLGSVAR</sequence>
<dbReference type="AlphaFoldDB" id="A0A160TLQ8"/>
<evidence type="ECO:0000256" key="1">
    <source>
        <dbReference type="ARBA" id="ARBA00023015"/>
    </source>
</evidence>
<dbReference type="EMBL" id="CZQE01000256">
    <property type="protein sequence ID" value="CUS45418.1"/>
    <property type="molecule type" value="Genomic_DNA"/>
</dbReference>
<proteinExistence type="predicted"/>